<dbReference type="PANTHER" id="PTHR48287:SF1">
    <property type="entry name" value="ARM REPEAT SUPERFAMILY PROTEIN"/>
    <property type="match status" value="1"/>
</dbReference>
<feature type="region of interest" description="Disordered" evidence="1">
    <location>
        <begin position="1"/>
        <end position="46"/>
    </location>
</feature>
<feature type="compositionally biased region" description="Basic residues" evidence="1">
    <location>
        <begin position="31"/>
        <end position="42"/>
    </location>
</feature>
<feature type="compositionally biased region" description="Low complexity" evidence="1">
    <location>
        <begin position="1152"/>
        <end position="1161"/>
    </location>
</feature>
<feature type="compositionally biased region" description="Basic and acidic residues" evidence="1">
    <location>
        <begin position="1305"/>
        <end position="1324"/>
    </location>
</feature>
<feature type="compositionally biased region" description="Acidic residues" evidence="1">
    <location>
        <begin position="1076"/>
        <end position="1094"/>
    </location>
</feature>
<feature type="region of interest" description="Disordered" evidence="1">
    <location>
        <begin position="997"/>
        <end position="1025"/>
    </location>
</feature>
<dbReference type="OrthoDB" id="2192888at2759"/>
<dbReference type="InterPro" id="IPR016024">
    <property type="entry name" value="ARM-type_fold"/>
</dbReference>
<feature type="region of interest" description="Disordered" evidence="1">
    <location>
        <begin position="1247"/>
        <end position="1357"/>
    </location>
</feature>
<evidence type="ECO:0000259" key="2">
    <source>
        <dbReference type="Pfam" id="PF25772"/>
    </source>
</evidence>
<evidence type="ECO:0000256" key="1">
    <source>
        <dbReference type="SAM" id="MobiDB-lite"/>
    </source>
</evidence>
<gene>
    <name evidence="3" type="ORF">Fcan01_08020</name>
</gene>
<feature type="compositionally biased region" description="Low complexity" evidence="1">
    <location>
        <begin position="1106"/>
        <end position="1127"/>
    </location>
</feature>
<comment type="caution">
    <text evidence="3">The sequence shown here is derived from an EMBL/GenBank/DDBJ whole genome shotgun (WGS) entry which is preliminary data.</text>
</comment>
<feature type="compositionally biased region" description="Acidic residues" evidence="1">
    <location>
        <begin position="1174"/>
        <end position="1184"/>
    </location>
</feature>
<feature type="region of interest" description="Disordered" evidence="1">
    <location>
        <begin position="1048"/>
        <end position="1231"/>
    </location>
</feature>
<protein>
    <submittedName>
        <fullName evidence="3">RRP12-like protein</fullName>
    </submittedName>
</protein>
<feature type="compositionally biased region" description="Basic and acidic residues" evidence="1">
    <location>
        <begin position="1053"/>
        <end position="1068"/>
    </location>
</feature>
<dbReference type="OMA" id="AKESKWT"/>
<dbReference type="InterPro" id="IPR057860">
    <property type="entry name" value="HEAT_RRP12_N"/>
</dbReference>
<feature type="domain" description="RRP12 N-terminal HEAT" evidence="2">
    <location>
        <begin position="150"/>
        <end position="306"/>
    </location>
</feature>
<accession>A0A226ELT0</accession>
<proteinExistence type="predicted"/>
<feature type="compositionally biased region" description="Low complexity" evidence="1">
    <location>
        <begin position="1288"/>
        <end position="1302"/>
    </location>
</feature>
<sequence>MGRKILVAKRGLGKKGRGGEGEGSRGSNNKNKNRNKGARWAKGHSCVSNPKATKYREQVSSTFLHPVNTGNSLLTVKNLNNQRPPSVDDIEDNDNDTVLSSDVASLTISDNGLSALTTASSIRTIASGWSQVSHNAFERFLRKFKGDIVAHKDMLSILGAASEVIGEAGGKKNETEFFATFMSLLSSCPPDQYHPVMSLVCIIIGKVSPAVLKLRFGDIYPRIGTILTYALDNDDDLLIRTTLDALTRLFKVQDTLNFGEDTVLEAALYNLLKCSLHDKPKVRRKARQSIKSLIASFNEKNSTNAIPKIVMGWALDQVACYPMCDSKVVANTLTLIATCWSAMQKISFVGAKKLFENVLRVMSSGDASIMKIGLSYFVIVFQNDVSIYSNNLEDHSLTTNLLKALWELEPDWRNIDTFVIWLTCILLGIIRSNSNATHSYLPILFEKMNPVYLTNYGKRTLRVMQEYIPHIINPDIEEIIIEKCFQTLAKSYLIVPPNPFVLSVTETMLVQLSAENFTKSAKEVFLQLVPLSKSHGVAQVLGKYVKAFGVENLWDAANSLETRWDLIVPLLNEHLSDGHILFWKKEMLTQINRQSPKAIWVALTGFTRNPKDPENFPAELIGKAISDKPELRLPALTALRQFLEWPQCKDVALKYSKNYLPLIFNLYVQEKNNKSNPGHGDAIGVTIQKYLPICDEQFVNQLMEKAFTKLEAAEENEISPICDLIAFLSFSCTDIKVQEKVMNLITARFKNADEKKRLYRIMTFLAKNDNITSDNLNMVYKQLCEGKGETKSNAAAVRLECIIVATSKNPSWQKSFISEIILNLLSANAKAKKCATQYVVNYCSSMKEEGKSVEEVVEAAMPALSSSSPLLVSCTSYFFFLVYKEMKPPAPSFEVLNIFFHNLRTSEDPIVWKYSLAFMNLNLSLYKGQLGPLATSIGQIAGNSKYPRKEINKVLARMIRVFGGAGLRAVLPNADEPKMKSRVKNLCRKLKKLKEERKKTLKDEEASDDDNEDDEDEFGQPKSDSIPLVIKEGLVDFLNPREITQALVNEQHPSQKEEVEFKESKDGKLIIGNVEGDSEDDDDDDDADSDDMDTDAIRLPLKRKSSASVASSRRSTRTSKTSFSSKSNKIRKTGAAGNSRPNIASKKKRGGSKSSVKSRSSIAKETDNLVPSEKEDDEGIDELTAEMTTLLSEMPGHSGVSSSSTRGDEADSQPSETTRPHPHPYHFKNKYTFRSDSVYSDVIPMSAASNHSNSHKTSESREKSGSLSSLKAKESKWTTLKKKLGRLNSSSSAVTSNSSSENPPEENKEGEKRRPTKSLNEKRSFFQRAKTMSILPVHRSSKERDDPPPPRRVIEPPELFNVGGEMNLIPLELLIDVNSVGLKR</sequence>
<feature type="compositionally biased region" description="Basic residues" evidence="1">
    <location>
        <begin position="1220"/>
        <end position="1231"/>
    </location>
</feature>
<dbReference type="EMBL" id="LNIX01000003">
    <property type="protein sequence ID" value="OXA58653.1"/>
    <property type="molecule type" value="Genomic_DNA"/>
</dbReference>
<dbReference type="InterPro" id="IPR052087">
    <property type="entry name" value="RRP12"/>
</dbReference>
<reference evidence="3 4" key="1">
    <citation type="submission" date="2015-12" db="EMBL/GenBank/DDBJ databases">
        <title>The genome of Folsomia candida.</title>
        <authorList>
            <person name="Faddeeva A."/>
            <person name="Derks M.F."/>
            <person name="Anvar Y."/>
            <person name="Smit S."/>
            <person name="Van Straalen N."/>
            <person name="Roelofs D."/>
        </authorList>
    </citation>
    <scope>NUCLEOTIDE SEQUENCE [LARGE SCALE GENOMIC DNA]</scope>
    <source>
        <strain evidence="3 4">VU population</strain>
        <tissue evidence="3">Whole body</tissue>
    </source>
</reference>
<dbReference type="Gene3D" id="1.25.10.10">
    <property type="entry name" value="Leucine-rich Repeat Variant"/>
    <property type="match status" value="1"/>
</dbReference>
<dbReference type="Proteomes" id="UP000198287">
    <property type="component" value="Unassembled WGS sequence"/>
</dbReference>
<feature type="compositionally biased region" description="Basic and acidic residues" evidence="1">
    <location>
        <begin position="1340"/>
        <end position="1355"/>
    </location>
</feature>
<dbReference type="PANTHER" id="PTHR48287">
    <property type="entry name" value="ARM REPEAT SUPERFAMILY PROTEIN"/>
    <property type="match status" value="1"/>
</dbReference>
<evidence type="ECO:0000313" key="4">
    <source>
        <dbReference type="Proteomes" id="UP000198287"/>
    </source>
</evidence>
<dbReference type="STRING" id="158441.A0A226ELT0"/>
<dbReference type="Pfam" id="PF25772">
    <property type="entry name" value="HEAT_RRP12_N"/>
    <property type="match status" value="1"/>
</dbReference>
<dbReference type="SUPFAM" id="SSF48371">
    <property type="entry name" value="ARM repeat"/>
    <property type="match status" value="1"/>
</dbReference>
<evidence type="ECO:0000313" key="3">
    <source>
        <dbReference type="EMBL" id="OXA58653.1"/>
    </source>
</evidence>
<name>A0A226ELT0_FOLCA</name>
<keyword evidence="4" id="KW-1185">Reference proteome</keyword>
<dbReference type="InterPro" id="IPR011989">
    <property type="entry name" value="ARM-like"/>
</dbReference>
<feature type="compositionally biased region" description="Basic residues" evidence="1">
    <location>
        <begin position="1"/>
        <end position="16"/>
    </location>
</feature>
<feature type="compositionally biased region" description="Acidic residues" evidence="1">
    <location>
        <begin position="1005"/>
        <end position="1018"/>
    </location>
</feature>
<organism evidence="3 4">
    <name type="scientific">Folsomia candida</name>
    <name type="common">Springtail</name>
    <dbReference type="NCBI Taxonomy" id="158441"/>
    <lineage>
        <taxon>Eukaryota</taxon>
        <taxon>Metazoa</taxon>
        <taxon>Ecdysozoa</taxon>
        <taxon>Arthropoda</taxon>
        <taxon>Hexapoda</taxon>
        <taxon>Collembola</taxon>
        <taxon>Entomobryomorpha</taxon>
        <taxon>Isotomoidea</taxon>
        <taxon>Isotomidae</taxon>
        <taxon>Proisotominae</taxon>
        <taxon>Folsomia</taxon>
    </lineage>
</organism>